<sequence>MEYQPGYGDKHARVRDESDGGDYPEPAAAGYPKPENRHQQLSSLIIQKQTTSLDIFDRVAVLRLVRGASLFWLVE</sequence>
<evidence type="ECO:0000313" key="3">
    <source>
        <dbReference type="Proteomes" id="UP001562425"/>
    </source>
</evidence>
<dbReference type="Proteomes" id="UP001562425">
    <property type="component" value="Unassembled WGS sequence"/>
</dbReference>
<organism evidence="2 3">
    <name type="scientific">Culex pipiens pipiens</name>
    <name type="common">Northern house mosquito</name>
    <dbReference type="NCBI Taxonomy" id="38569"/>
    <lineage>
        <taxon>Eukaryota</taxon>
        <taxon>Metazoa</taxon>
        <taxon>Ecdysozoa</taxon>
        <taxon>Arthropoda</taxon>
        <taxon>Hexapoda</taxon>
        <taxon>Insecta</taxon>
        <taxon>Pterygota</taxon>
        <taxon>Neoptera</taxon>
        <taxon>Endopterygota</taxon>
        <taxon>Diptera</taxon>
        <taxon>Nematocera</taxon>
        <taxon>Culicoidea</taxon>
        <taxon>Culicidae</taxon>
        <taxon>Culicinae</taxon>
        <taxon>Culicini</taxon>
        <taxon>Culex</taxon>
        <taxon>Culex</taxon>
    </lineage>
</organism>
<reference evidence="2 3" key="1">
    <citation type="submission" date="2024-05" db="EMBL/GenBank/DDBJ databases">
        <title>Culex pipiens pipiens assembly and annotation.</title>
        <authorList>
            <person name="Alout H."/>
            <person name="Durand T."/>
        </authorList>
    </citation>
    <scope>NUCLEOTIDE SEQUENCE [LARGE SCALE GENOMIC DNA]</scope>
    <source>
        <strain evidence="2">HA-2024</strain>
        <tissue evidence="2">Whole body</tissue>
    </source>
</reference>
<evidence type="ECO:0000313" key="2">
    <source>
        <dbReference type="EMBL" id="KAL1378032.1"/>
    </source>
</evidence>
<dbReference type="AlphaFoldDB" id="A0ABD1CPP9"/>
<evidence type="ECO:0000256" key="1">
    <source>
        <dbReference type="SAM" id="MobiDB-lite"/>
    </source>
</evidence>
<feature type="region of interest" description="Disordered" evidence="1">
    <location>
        <begin position="1"/>
        <end position="36"/>
    </location>
</feature>
<feature type="compositionally biased region" description="Basic and acidic residues" evidence="1">
    <location>
        <begin position="8"/>
        <end position="18"/>
    </location>
</feature>
<proteinExistence type="predicted"/>
<name>A0ABD1CPP9_CULPP</name>
<gene>
    <name evidence="2" type="ORF">pipiens_004065</name>
</gene>
<accession>A0ABD1CPP9</accession>
<keyword evidence="3" id="KW-1185">Reference proteome</keyword>
<comment type="caution">
    <text evidence="2">The sequence shown here is derived from an EMBL/GenBank/DDBJ whole genome shotgun (WGS) entry which is preliminary data.</text>
</comment>
<protein>
    <submittedName>
        <fullName evidence="2">Uncharacterized protein</fullName>
    </submittedName>
</protein>
<dbReference type="EMBL" id="JBEHCU010010570">
    <property type="protein sequence ID" value="KAL1378032.1"/>
    <property type="molecule type" value="Genomic_DNA"/>
</dbReference>